<evidence type="ECO:0000259" key="3">
    <source>
        <dbReference type="Pfam" id="PF21307"/>
    </source>
</evidence>
<dbReference type="PANTHER" id="PTHR31084">
    <property type="entry name" value="ALPHA-L-FUCOSIDASE 2"/>
    <property type="match status" value="1"/>
</dbReference>
<protein>
    <submittedName>
        <fullName evidence="5">Alpha-L-fucosidase 2</fullName>
    </submittedName>
</protein>
<sequence>MQTKLYFVCSNLCKLMQLKLLPALLLLTGIATAQQKGNTLKLWYQQPAKEWTEALPVGNGRLGAMIFGGAGDELIQLNEATLWSGGPVNNQVNPDAYKHLPSIRAKLFKGDYAAASEELKEMQGLYSQSYLPLGDIHIKQQLPGTPAAYSRDLNVADAIAGTTFTSNGIGYTREIFASGKDQVIVIRLTANKKQQLNCKISAGSQLRHQQLVSGQQEITLKGKAPAQVDPSYVNYNKEPIIYEDTKGCKGMRFELKLRASSSDGSIKADTGGITISNATQAVILVSAATSFNGFDKCPDNEGKDEHKLATAYLQAAAQLPFDELRRRHVDDFHYYFNRVSFILPPSPGEDRTKLPTDERLRRYATGAQDAELEALYFQFGRYLLISSSRLNGVPANLQGIWNKELRAPWSSNYTININTQMNYWAAEAVNLPEMHRSLLTLIQNVASTGRYTAKHFYNTRGWAANHNTDIWALSNPVGNLGKGDPQWANWPMGGNWLCQHLWEHYRFTGDKKFLRDTAYPIMKAAAQFSLDWLVSDGKGHLVTAPATSPENKFITETGVKSSVSIATTMDMSIIRDLFSNLVDADSILQTDMAFRDTLLQKKSKLLPLQIGKKGNLQEWYKDWEDEDPEHRHISHLFGLFPGREISPLTTPAFAEACKRTLAIRGDGGTGWSKAWKINVWARLLDGNHAYKLLRELLKISSNDATDYHNAGGTYSNLFCAHPPFQIDGNFGGTSGITEMLLQSQLNAIQLLPAIPDAWASGEVKGLVARGGFVIDMQWADGKLKKATILAKNGGPCRLRVLQPLKGSNNLALSALKGDGTGYLYTFNTTAGNVYTLIAE</sequence>
<accession>A0A1H7YQR5</accession>
<dbReference type="InterPro" id="IPR016518">
    <property type="entry name" value="Alpha-L-fucosidase"/>
</dbReference>
<dbReference type="Pfam" id="PF22124">
    <property type="entry name" value="Glyco_hydro_95_cat"/>
    <property type="match status" value="1"/>
</dbReference>
<feature type="signal peptide" evidence="1">
    <location>
        <begin position="1"/>
        <end position="33"/>
    </location>
</feature>
<dbReference type="GO" id="GO:0005975">
    <property type="term" value="P:carbohydrate metabolic process"/>
    <property type="evidence" value="ECO:0007669"/>
    <property type="project" value="InterPro"/>
</dbReference>
<feature type="chain" id="PRO_5011645761" evidence="1">
    <location>
        <begin position="34"/>
        <end position="839"/>
    </location>
</feature>
<dbReference type="FunFam" id="1.50.10.10:FF:000028">
    <property type="entry name" value="Alpha-L-fucosidase 2"/>
    <property type="match status" value="1"/>
</dbReference>
<keyword evidence="6" id="KW-1185">Reference proteome</keyword>
<dbReference type="Pfam" id="PF21307">
    <property type="entry name" value="Glyco_hydro_95_C"/>
    <property type="match status" value="1"/>
</dbReference>
<feature type="domain" description="Glycosyl hydrolase family 95 N-terminal" evidence="2">
    <location>
        <begin position="42"/>
        <end position="292"/>
    </location>
</feature>
<dbReference type="PIRSF" id="PIRSF007663">
    <property type="entry name" value="UCP007663"/>
    <property type="match status" value="1"/>
</dbReference>
<reference evidence="5 6" key="1">
    <citation type="submission" date="2016-10" db="EMBL/GenBank/DDBJ databases">
        <authorList>
            <person name="de Groot N.N."/>
        </authorList>
    </citation>
    <scope>NUCLEOTIDE SEQUENCE [LARGE SCALE GENOMIC DNA]</scope>
    <source>
        <strain evidence="5 6">DSM 21039</strain>
    </source>
</reference>
<dbReference type="InterPro" id="IPR027414">
    <property type="entry name" value="GH95_N_dom"/>
</dbReference>
<dbReference type="InterPro" id="IPR008928">
    <property type="entry name" value="6-hairpin_glycosidase_sf"/>
</dbReference>
<evidence type="ECO:0000313" key="6">
    <source>
        <dbReference type="Proteomes" id="UP000198984"/>
    </source>
</evidence>
<evidence type="ECO:0000313" key="5">
    <source>
        <dbReference type="EMBL" id="SEM47529.1"/>
    </source>
</evidence>
<dbReference type="Gene3D" id="2.70.98.50">
    <property type="entry name" value="putative glycoside hydrolase family protein from bacillus halodurans"/>
    <property type="match status" value="1"/>
</dbReference>
<dbReference type="EMBL" id="FOBB01000004">
    <property type="protein sequence ID" value="SEM47529.1"/>
    <property type="molecule type" value="Genomic_DNA"/>
</dbReference>
<name>A0A1H7YQR5_9BACT</name>
<evidence type="ECO:0000256" key="1">
    <source>
        <dbReference type="SAM" id="SignalP"/>
    </source>
</evidence>
<dbReference type="InterPro" id="IPR049053">
    <property type="entry name" value="AFCA-like_C"/>
</dbReference>
<evidence type="ECO:0000259" key="4">
    <source>
        <dbReference type="Pfam" id="PF22124"/>
    </source>
</evidence>
<gene>
    <name evidence="5" type="ORF">SAMN04488505_104501</name>
</gene>
<dbReference type="InterPro" id="IPR013780">
    <property type="entry name" value="Glyco_hydro_b"/>
</dbReference>
<feature type="domain" description="Alpha fucosidase A-like C-terminal" evidence="3">
    <location>
        <begin position="742"/>
        <end position="836"/>
    </location>
</feature>
<dbReference type="STRING" id="573321.SAMN04488505_104501"/>
<feature type="domain" description="Glycosyl hydrolase family 95 catalytic" evidence="4">
    <location>
        <begin position="321"/>
        <end position="740"/>
    </location>
</feature>
<organism evidence="5 6">
    <name type="scientific">Chitinophaga rupis</name>
    <dbReference type="NCBI Taxonomy" id="573321"/>
    <lineage>
        <taxon>Bacteria</taxon>
        <taxon>Pseudomonadati</taxon>
        <taxon>Bacteroidota</taxon>
        <taxon>Chitinophagia</taxon>
        <taxon>Chitinophagales</taxon>
        <taxon>Chitinophagaceae</taxon>
        <taxon>Chitinophaga</taxon>
    </lineage>
</organism>
<dbReference type="Pfam" id="PF14498">
    <property type="entry name" value="Glyco_hyd_65N_2"/>
    <property type="match status" value="1"/>
</dbReference>
<dbReference type="Gene3D" id="2.60.40.1180">
    <property type="entry name" value="Golgi alpha-mannosidase II"/>
    <property type="match status" value="1"/>
</dbReference>
<evidence type="ECO:0000259" key="2">
    <source>
        <dbReference type="Pfam" id="PF14498"/>
    </source>
</evidence>
<dbReference type="InterPro" id="IPR054363">
    <property type="entry name" value="GH95_cat"/>
</dbReference>
<proteinExistence type="predicted"/>
<dbReference type="AlphaFoldDB" id="A0A1H7YQR5"/>
<keyword evidence="1" id="KW-0732">Signal</keyword>
<dbReference type="GO" id="GO:0004560">
    <property type="term" value="F:alpha-L-fucosidase activity"/>
    <property type="evidence" value="ECO:0007669"/>
    <property type="project" value="InterPro"/>
</dbReference>
<dbReference type="PANTHER" id="PTHR31084:SF0">
    <property type="entry name" value="ALPHA-L-FUCOSIDASE 2"/>
    <property type="match status" value="1"/>
</dbReference>
<dbReference type="Proteomes" id="UP000198984">
    <property type="component" value="Unassembled WGS sequence"/>
</dbReference>
<dbReference type="SUPFAM" id="SSF48208">
    <property type="entry name" value="Six-hairpin glycosidases"/>
    <property type="match status" value="1"/>
</dbReference>